<dbReference type="InterPro" id="IPR052099">
    <property type="entry name" value="Regulatory_TF_Diverse"/>
</dbReference>
<evidence type="ECO:0000313" key="5">
    <source>
        <dbReference type="Proteomes" id="UP000054466"/>
    </source>
</evidence>
<dbReference type="PANTHER" id="PTHR47336">
    <property type="entry name" value="TRANSCRIPTION FACTOR HMS1-RELATED"/>
    <property type="match status" value="1"/>
</dbReference>
<sequence length="290" mass="31714">MAFASVPGLGQAALDDQAPTNDPFLEFAYSENGNALSADQDPMLPTPVNYTFLADSALLRPGQDSFPDLALDMNAVDGGLTSTYSPYLGQTGFSAGVATPEPYLSFTQQPSSSDPDPASLRVLNSPPRPSNSKRANYSGKLSENSLMNSRETSAVSSSTNTAKRGRKPKSKEPSSDPEALMLKAKATHSEIERRYRDNLKDKILQLHDTLLAIGANPRMTRRRATGSSPPSTLGDRVRKAEVFTNAINYIHQSEVEIRHMANEIQQLRTQLYQLEQLAGSQQHLFRNLAM</sequence>
<evidence type="ECO:0000256" key="2">
    <source>
        <dbReference type="SAM" id="MobiDB-lite"/>
    </source>
</evidence>
<evidence type="ECO:0000313" key="4">
    <source>
        <dbReference type="EMBL" id="KIW32089.1"/>
    </source>
</evidence>
<dbReference type="GO" id="GO:0046983">
    <property type="term" value="F:protein dimerization activity"/>
    <property type="evidence" value="ECO:0007669"/>
    <property type="project" value="InterPro"/>
</dbReference>
<dbReference type="PROSITE" id="PS50888">
    <property type="entry name" value="BHLH"/>
    <property type="match status" value="1"/>
</dbReference>
<dbReference type="Proteomes" id="UP000054466">
    <property type="component" value="Unassembled WGS sequence"/>
</dbReference>
<keyword evidence="1" id="KW-0175">Coiled coil</keyword>
<dbReference type="Gene3D" id="4.10.280.10">
    <property type="entry name" value="Helix-loop-helix DNA-binding domain"/>
    <property type="match status" value="1"/>
</dbReference>
<keyword evidence="5" id="KW-1185">Reference proteome</keyword>
<dbReference type="SUPFAM" id="SSF47459">
    <property type="entry name" value="HLH, helix-loop-helix DNA-binding domain"/>
    <property type="match status" value="1"/>
</dbReference>
<dbReference type="InterPro" id="IPR011598">
    <property type="entry name" value="bHLH_dom"/>
</dbReference>
<reference evidence="4 5" key="1">
    <citation type="submission" date="2015-01" db="EMBL/GenBank/DDBJ databases">
        <title>The Genome Sequence of Cladophialophora immunda CBS83496.</title>
        <authorList>
            <consortium name="The Broad Institute Genomics Platform"/>
            <person name="Cuomo C."/>
            <person name="de Hoog S."/>
            <person name="Gorbushina A."/>
            <person name="Stielow B."/>
            <person name="Teixiera M."/>
            <person name="Abouelleil A."/>
            <person name="Chapman S.B."/>
            <person name="Priest M."/>
            <person name="Young S.K."/>
            <person name="Wortman J."/>
            <person name="Nusbaum C."/>
            <person name="Birren B."/>
        </authorList>
    </citation>
    <scope>NUCLEOTIDE SEQUENCE [LARGE SCALE GENOMIC DNA]</scope>
    <source>
        <strain evidence="4 5">CBS 83496</strain>
    </source>
</reference>
<evidence type="ECO:0000259" key="3">
    <source>
        <dbReference type="PROSITE" id="PS50888"/>
    </source>
</evidence>
<feature type="coiled-coil region" evidence="1">
    <location>
        <begin position="250"/>
        <end position="277"/>
    </location>
</feature>
<dbReference type="VEuPathDB" id="FungiDB:PV07_03661"/>
<feature type="region of interest" description="Disordered" evidence="2">
    <location>
        <begin position="100"/>
        <end position="181"/>
    </location>
</feature>
<feature type="compositionally biased region" description="Polar residues" evidence="2">
    <location>
        <begin position="130"/>
        <end position="162"/>
    </location>
</feature>
<dbReference type="OrthoDB" id="2133190at2759"/>
<feature type="domain" description="BHLH" evidence="3">
    <location>
        <begin position="183"/>
        <end position="253"/>
    </location>
</feature>
<name>A0A0D2D8S1_9EURO</name>
<evidence type="ECO:0000256" key="1">
    <source>
        <dbReference type="SAM" id="Coils"/>
    </source>
</evidence>
<dbReference type="Pfam" id="PF00010">
    <property type="entry name" value="HLH"/>
    <property type="match status" value="1"/>
</dbReference>
<dbReference type="EMBL" id="KN847041">
    <property type="protein sequence ID" value="KIW32089.1"/>
    <property type="molecule type" value="Genomic_DNA"/>
</dbReference>
<organism evidence="4 5">
    <name type="scientific">Cladophialophora immunda</name>
    <dbReference type="NCBI Taxonomy" id="569365"/>
    <lineage>
        <taxon>Eukaryota</taxon>
        <taxon>Fungi</taxon>
        <taxon>Dikarya</taxon>
        <taxon>Ascomycota</taxon>
        <taxon>Pezizomycotina</taxon>
        <taxon>Eurotiomycetes</taxon>
        <taxon>Chaetothyriomycetidae</taxon>
        <taxon>Chaetothyriales</taxon>
        <taxon>Herpotrichiellaceae</taxon>
        <taxon>Cladophialophora</taxon>
    </lineage>
</organism>
<proteinExistence type="predicted"/>
<dbReference type="InterPro" id="IPR036638">
    <property type="entry name" value="HLH_DNA-bd_sf"/>
</dbReference>
<feature type="region of interest" description="Disordered" evidence="2">
    <location>
        <begin position="1"/>
        <end position="25"/>
    </location>
</feature>
<dbReference type="RefSeq" id="XP_016252305.1">
    <property type="nucleotide sequence ID" value="XM_016390403.1"/>
</dbReference>
<dbReference type="AlphaFoldDB" id="A0A0D2D8S1"/>
<protein>
    <recommendedName>
        <fullName evidence="3">BHLH domain-containing protein</fullName>
    </recommendedName>
</protein>
<accession>A0A0D2D8S1</accession>
<dbReference type="HOGENOM" id="CLU_959780_0_0_1"/>
<dbReference type="PANTHER" id="PTHR47336:SF3">
    <property type="entry name" value="SERINE-RICH PROTEIN TYE7"/>
    <property type="match status" value="1"/>
</dbReference>
<feature type="compositionally biased region" description="Low complexity" evidence="2">
    <location>
        <begin position="108"/>
        <end position="117"/>
    </location>
</feature>
<gene>
    <name evidence="4" type="ORF">PV07_03661</name>
</gene>
<dbReference type="GeneID" id="27342855"/>